<proteinExistence type="predicted"/>
<protein>
    <submittedName>
        <fullName evidence="1">Uncharacterized protein</fullName>
    </submittedName>
</protein>
<name>J9AXY5_WUCBA</name>
<sequence>MSFSKLTSSRLPLQQRLFLERTILSPLLRTQASNTLQLQIDGIAFSNTETASFRAHFFRTVITFVKCTATTAVRVEGSPQDTTINTITDSSKCCSPPHTNEMCFMVASSDTYTHTYICMCVYIDTHTSLTVRNLIGNMTAIYDWLAAVMEGVISGQCRFACRRVSRVIRIGMTRLTTFGSCAEGTLIMV</sequence>
<evidence type="ECO:0000313" key="2">
    <source>
        <dbReference type="Proteomes" id="UP000004810"/>
    </source>
</evidence>
<accession>J9AXY5</accession>
<dbReference type="AlphaFoldDB" id="J9AXY5"/>
<dbReference type="EMBL" id="ADBV01005433">
    <property type="protein sequence ID" value="EJW79480.1"/>
    <property type="molecule type" value="Genomic_DNA"/>
</dbReference>
<evidence type="ECO:0000313" key="1">
    <source>
        <dbReference type="EMBL" id="EJW79480.1"/>
    </source>
</evidence>
<comment type="caution">
    <text evidence="1">The sequence shown here is derived from an EMBL/GenBank/DDBJ whole genome shotgun (WGS) entry which is preliminary data.</text>
</comment>
<dbReference type="Proteomes" id="UP000004810">
    <property type="component" value="Unassembled WGS sequence"/>
</dbReference>
<organism evidence="1 2">
    <name type="scientific">Wuchereria bancrofti</name>
    <dbReference type="NCBI Taxonomy" id="6293"/>
    <lineage>
        <taxon>Eukaryota</taxon>
        <taxon>Metazoa</taxon>
        <taxon>Ecdysozoa</taxon>
        <taxon>Nematoda</taxon>
        <taxon>Chromadorea</taxon>
        <taxon>Rhabditida</taxon>
        <taxon>Spirurina</taxon>
        <taxon>Spiruromorpha</taxon>
        <taxon>Filarioidea</taxon>
        <taxon>Onchocercidae</taxon>
        <taxon>Wuchereria</taxon>
    </lineage>
</organism>
<gene>
    <name evidence="1" type="ORF">WUBG_09611</name>
</gene>
<reference evidence="2" key="1">
    <citation type="submission" date="2012-08" db="EMBL/GenBank/DDBJ databases">
        <title>The Genome Sequence of Wuchereria bancrofti.</title>
        <authorList>
            <person name="Nutman T.B."/>
            <person name="Fink D.L."/>
            <person name="Russ C."/>
            <person name="Young S."/>
            <person name="Zeng Q."/>
            <person name="Koehrsen M."/>
            <person name="Alvarado L."/>
            <person name="Berlin A."/>
            <person name="Chapman S.B."/>
            <person name="Chen Z."/>
            <person name="Freedman E."/>
            <person name="Gellesch M."/>
            <person name="Goldberg J."/>
            <person name="Griggs A."/>
            <person name="Gujja S."/>
            <person name="Heilman E.R."/>
            <person name="Heiman D."/>
            <person name="Hepburn T."/>
            <person name="Howarth C."/>
            <person name="Jen D."/>
            <person name="Larson L."/>
            <person name="Lewis B."/>
            <person name="Mehta T."/>
            <person name="Park D."/>
            <person name="Pearson M."/>
            <person name="Roberts A."/>
            <person name="Saif S."/>
            <person name="Shea T."/>
            <person name="Shenoy N."/>
            <person name="Sisk P."/>
            <person name="Stolte C."/>
            <person name="Sykes S."/>
            <person name="Walk T."/>
            <person name="White J."/>
            <person name="Yandava C."/>
            <person name="Haas B."/>
            <person name="Henn M.R."/>
            <person name="Nusbaum C."/>
            <person name="Birren B."/>
        </authorList>
    </citation>
    <scope>NUCLEOTIDE SEQUENCE [LARGE SCALE GENOMIC DNA]</scope>
    <source>
        <strain evidence="2">NA</strain>
    </source>
</reference>